<feature type="region of interest" description="Disordered" evidence="1">
    <location>
        <begin position="293"/>
        <end position="315"/>
    </location>
</feature>
<evidence type="ECO:0000313" key="2">
    <source>
        <dbReference type="EMBL" id="KAK0148648.1"/>
    </source>
</evidence>
<organism evidence="2 3">
    <name type="scientific">Merluccius polli</name>
    <name type="common">Benguela hake</name>
    <name type="synonym">Merluccius cadenati</name>
    <dbReference type="NCBI Taxonomy" id="89951"/>
    <lineage>
        <taxon>Eukaryota</taxon>
        <taxon>Metazoa</taxon>
        <taxon>Chordata</taxon>
        <taxon>Craniata</taxon>
        <taxon>Vertebrata</taxon>
        <taxon>Euteleostomi</taxon>
        <taxon>Actinopterygii</taxon>
        <taxon>Neopterygii</taxon>
        <taxon>Teleostei</taxon>
        <taxon>Neoteleostei</taxon>
        <taxon>Acanthomorphata</taxon>
        <taxon>Zeiogadaria</taxon>
        <taxon>Gadariae</taxon>
        <taxon>Gadiformes</taxon>
        <taxon>Gadoidei</taxon>
        <taxon>Merlucciidae</taxon>
        <taxon>Merluccius</taxon>
    </lineage>
</organism>
<comment type="caution">
    <text evidence="2">The sequence shown here is derived from an EMBL/GenBank/DDBJ whole genome shotgun (WGS) entry which is preliminary data.</text>
</comment>
<evidence type="ECO:0000313" key="3">
    <source>
        <dbReference type="Proteomes" id="UP001174136"/>
    </source>
</evidence>
<proteinExistence type="predicted"/>
<evidence type="ECO:0000256" key="1">
    <source>
        <dbReference type="SAM" id="MobiDB-lite"/>
    </source>
</evidence>
<dbReference type="EMBL" id="JAOPHQ010002005">
    <property type="protein sequence ID" value="KAK0148648.1"/>
    <property type="molecule type" value="Genomic_DNA"/>
</dbReference>
<reference evidence="2" key="1">
    <citation type="journal article" date="2023" name="Front. Mar. Sci.">
        <title>A new Merluccius polli reference genome to investigate the effects of global change in West African waters.</title>
        <authorList>
            <person name="Mateo J.L."/>
            <person name="Blanco-Fernandez C."/>
            <person name="Garcia-Vazquez E."/>
            <person name="Machado-Schiaffino G."/>
        </authorList>
    </citation>
    <scope>NUCLEOTIDE SEQUENCE</scope>
    <source>
        <strain evidence="2">C29</strain>
        <tissue evidence="2">Fin</tissue>
    </source>
</reference>
<keyword evidence="3" id="KW-1185">Reference proteome</keyword>
<sequence>MELSQTLHLSDVGLACQARRVDDFTIQSGLSFLSLIPPSSTILSHAPPQDNVRDHGGLNWIHYSTPQLTVSHRSQGWVKPPGCERFQPIGGTLSDSQTSQQLCVLLLCLGTAHHAPVLPPGVRGSQVPDSHLKMLSLGLVRLLREVEDSTQRLERQGEQVAVEVEEACQALENLHKQSFQAGRTHKQARKALQVMSARGDQRERAVQDLQQGLELLVEDEGLLEDRMAQILQKLRVMTDPQGESPPQPNASQMKVKVDKQARRLASLASEVIARDKMINRHLRSIEYLEKQLYDMREGSPGPGPGPEPQLHQHHK</sequence>
<dbReference type="Proteomes" id="UP001174136">
    <property type="component" value="Unassembled WGS sequence"/>
</dbReference>
<protein>
    <submittedName>
        <fullName evidence="2">Angiopoietin-related protein 3</fullName>
    </submittedName>
</protein>
<name>A0AA47MXS4_MERPO</name>
<accession>A0AA47MXS4</accession>
<dbReference type="AlphaFoldDB" id="A0AA47MXS4"/>
<gene>
    <name evidence="2" type="primary">ANGPTL3</name>
    <name evidence="2" type="ORF">N1851_011016</name>
</gene>